<evidence type="ECO:0000256" key="1">
    <source>
        <dbReference type="SAM" id="MobiDB-lite"/>
    </source>
</evidence>
<keyword evidence="3" id="KW-1185">Reference proteome</keyword>
<reference evidence="2 3" key="1">
    <citation type="submission" date="2019-03" db="EMBL/GenBank/DDBJ databases">
        <title>First draft genome of Liparis tanakae, snailfish: a comprehensive survey of snailfish specific genes.</title>
        <authorList>
            <person name="Kim W."/>
            <person name="Song I."/>
            <person name="Jeong J.-H."/>
            <person name="Kim D."/>
            <person name="Kim S."/>
            <person name="Ryu S."/>
            <person name="Song J.Y."/>
            <person name="Lee S.K."/>
        </authorList>
    </citation>
    <scope>NUCLEOTIDE SEQUENCE [LARGE SCALE GENOMIC DNA]</scope>
    <source>
        <tissue evidence="2">Muscle</tissue>
    </source>
</reference>
<gene>
    <name evidence="2" type="ORF">EYF80_015581</name>
</gene>
<comment type="caution">
    <text evidence="2">The sequence shown here is derived from an EMBL/GenBank/DDBJ whole genome shotgun (WGS) entry which is preliminary data.</text>
</comment>
<feature type="region of interest" description="Disordered" evidence="1">
    <location>
        <begin position="110"/>
        <end position="134"/>
    </location>
</feature>
<organism evidence="2 3">
    <name type="scientific">Liparis tanakae</name>
    <name type="common">Tanaka's snailfish</name>
    <dbReference type="NCBI Taxonomy" id="230148"/>
    <lineage>
        <taxon>Eukaryota</taxon>
        <taxon>Metazoa</taxon>
        <taxon>Chordata</taxon>
        <taxon>Craniata</taxon>
        <taxon>Vertebrata</taxon>
        <taxon>Euteleostomi</taxon>
        <taxon>Actinopterygii</taxon>
        <taxon>Neopterygii</taxon>
        <taxon>Teleostei</taxon>
        <taxon>Neoteleostei</taxon>
        <taxon>Acanthomorphata</taxon>
        <taxon>Eupercaria</taxon>
        <taxon>Perciformes</taxon>
        <taxon>Cottioidei</taxon>
        <taxon>Cottales</taxon>
        <taxon>Liparidae</taxon>
        <taxon>Liparis</taxon>
    </lineage>
</organism>
<evidence type="ECO:0000313" key="3">
    <source>
        <dbReference type="Proteomes" id="UP000314294"/>
    </source>
</evidence>
<feature type="compositionally biased region" description="Basic residues" evidence="1">
    <location>
        <begin position="65"/>
        <end position="76"/>
    </location>
</feature>
<sequence length="134" mass="14695">MSRSDIVVGQHWATDIYFSWVEEVGGGVVVLGGVSPGGCGDATVTAIRSNKFGYEQLLGQKHKRGATAKQIKKSVKTNRDRDQKGLPRSLVLQVMQTKQSTWKTWSMAVQPVPSPTTFSPQLAQRPGERKRRGG</sequence>
<feature type="region of interest" description="Disordered" evidence="1">
    <location>
        <begin position="65"/>
        <end position="87"/>
    </location>
</feature>
<dbReference type="AlphaFoldDB" id="A0A4Z2I7W1"/>
<dbReference type="Proteomes" id="UP000314294">
    <property type="component" value="Unassembled WGS sequence"/>
</dbReference>
<name>A0A4Z2I7W1_9TELE</name>
<dbReference type="EMBL" id="SRLO01000117">
    <property type="protein sequence ID" value="TNN74136.1"/>
    <property type="molecule type" value="Genomic_DNA"/>
</dbReference>
<accession>A0A4Z2I7W1</accession>
<protein>
    <submittedName>
        <fullName evidence="2">Uncharacterized protein</fullName>
    </submittedName>
</protein>
<evidence type="ECO:0000313" key="2">
    <source>
        <dbReference type="EMBL" id="TNN74136.1"/>
    </source>
</evidence>
<proteinExistence type="predicted"/>